<feature type="domain" description="Vps16 N-terminal" evidence="4">
    <location>
        <begin position="38"/>
        <end position="249"/>
    </location>
</feature>
<dbReference type="InterPro" id="IPR006925">
    <property type="entry name" value="Vps16_C"/>
</dbReference>
<reference evidence="6" key="1">
    <citation type="submission" date="2022-11" db="UniProtKB">
        <authorList>
            <consortium name="WormBaseParasite"/>
        </authorList>
    </citation>
    <scope>IDENTIFICATION</scope>
</reference>
<dbReference type="WBParaSite" id="jg18735">
    <property type="protein sequence ID" value="jg18735"/>
    <property type="gene ID" value="jg18735"/>
</dbReference>
<dbReference type="AlphaFoldDB" id="A0A915DEZ6"/>
<dbReference type="PANTHER" id="PTHR12811">
    <property type="entry name" value="VACUOLAR PROTEIN SORTING VPS16"/>
    <property type="match status" value="1"/>
</dbReference>
<feature type="domain" description="Vps16 C-terminal" evidence="3">
    <location>
        <begin position="351"/>
        <end position="471"/>
    </location>
</feature>
<proteinExistence type="inferred from homology"/>
<dbReference type="Pfam" id="PF04840">
    <property type="entry name" value="Vps16_C"/>
    <property type="match status" value="1"/>
</dbReference>
<dbReference type="GO" id="GO:0005765">
    <property type="term" value="C:lysosomal membrane"/>
    <property type="evidence" value="ECO:0007669"/>
    <property type="project" value="TreeGrafter"/>
</dbReference>
<dbReference type="Pfam" id="PF04841">
    <property type="entry name" value="Vps16_N"/>
    <property type="match status" value="1"/>
</dbReference>
<dbReference type="PANTHER" id="PTHR12811:SF0">
    <property type="entry name" value="VACUOLAR PROTEIN SORTING-ASSOCIATED PROTEIN 16 HOMOLOG"/>
    <property type="match status" value="1"/>
</dbReference>
<keyword evidence="5" id="KW-1185">Reference proteome</keyword>
<protein>
    <recommendedName>
        <fullName evidence="2">Vacuolar protein sorting-associated protein 16 homolog</fullName>
    </recommendedName>
</protein>
<dbReference type="GO" id="GO:0016197">
    <property type="term" value="P:endosomal transport"/>
    <property type="evidence" value="ECO:0007669"/>
    <property type="project" value="TreeGrafter"/>
</dbReference>
<dbReference type="GO" id="GO:0005768">
    <property type="term" value="C:endosome"/>
    <property type="evidence" value="ECO:0007669"/>
    <property type="project" value="TreeGrafter"/>
</dbReference>
<evidence type="ECO:0000313" key="6">
    <source>
        <dbReference type="WBParaSite" id="jg18735"/>
    </source>
</evidence>
<dbReference type="InterPro" id="IPR016534">
    <property type="entry name" value="VPS16"/>
</dbReference>
<name>A0A915DEZ6_9BILA</name>
<evidence type="ECO:0000256" key="2">
    <source>
        <dbReference type="ARBA" id="ARBA00017947"/>
    </source>
</evidence>
<dbReference type="GO" id="GO:0006886">
    <property type="term" value="P:intracellular protein transport"/>
    <property type="evidence" value="ECO:0007669"/>
    <property type="project" value="InterPro"/>
</dbReference>
<evidence type="ECO:0000259" key="3">
    <source>
        <dbReference type="Pfam" id="PF04840"/>
    </source>
</evidence>
<evidence type="ECO:0000259" key="4">
    <source>
        <dbReference type="Pfam" id="PF04841"/>
    </source>
</evidence>
<evidence type="ECO:0000256" key="1">
    <source>
        <dbReference type="ARBA" id="ARBA00009250"/>
    </source>
</evidence>
<evidence type="ECO:0000313" key="5">
    <source>
        <dbReference type="Proteomes" id="UP000887574"/>
    </source>
</evidence>
<dbReference type="GO" id="GO:0042144">
    <property type="term" value="P:vacuole fusion, non-autophagic"/>
    <property type="evidence" value="ECO:0007669"/>
    <property type="project" value="TreeGrafter"/>
</dbReference>
<dbReference type="GO" id="GO:0030897">
    <property type="term" value="C:HOPS complex"/>
    <property type="evidence" value="ECO:0007669"/>
    <property type="project" value="TreeGrafter"/>
</dbReference>
<comment type="similarity">
    <text evidence="1">Belongs to the VPS16 family.</text>
</comment>
<accession>A0A915DEZ6</accession>
<organism evidence="5 6">
    <name type="scientific">Ditylenchus dipsaci</name>
    <dbReference type="NCBI Taxonomy" id="166011"/>
    <lineage>
        <taxon>Eukaryota</taxon>
        <taxon>Metazoa</taxon>
        <taxon>Ecdysozoa</taxon>
        <taxon>Nematoda</taxon>
        <taxon>Chromadorea</taxon>
        <taxon>Rhabditida</taxon>
        <taxon>Tylenchina</taxon>
        <taxon>Tylenchomorpha</taxon>
        <taxon>Sphaerularioidea</taxon>
        <taxon>Anguinidae</taxon>
        <taxon>Anguininae</taxon>
        <taxon>Ditylenchus</taxon>
    </lineage>
</organism>
<dbReference type="InterPro" id="IPR006926">
    <property type="entry name" value="Vps16_N"/>
</dbReference>
<sequence>MAVGRTEPPTCWAVISSSSKPTSVLICTRTKFYLGILESKAEQINFEWALSSGSYLAIEPNVVQQELALVHDSGVIQVVSSESHSLLHTIQLSNIQCLSDIQPVWLAPSVLALQTSARSLQVYGTNNSSYTFDYRQNIKVDRDVDGVKVFTSQSAHFLSLVPEAMQHVFGLASADPGALLFEASQKLQQQEHTFYEFIKLIGGEKQMREAVDKCLQTAAHHFNSQVQKDILRAAKMGMMLCERYNTTPFVNIARTLRVLNTLRQFGLPLSYAELEELSMVSLINRLNALHQWPLAIQICNLMEIGLEEGVYKVLANWCLAIITQCAEKSDRGEEQVVAQKIFSRLESYPGISYADIADVAAKHNLQGLAALLLDREPNLSRQVTVLLKLKQTDKALNKAVLSQQPDLLHLVLRHLRKSHTSQEVELLLRKSPQALSLYQSYIHEEAPDKVLALYEQGDDFARQVIYHLCKARDNSSTDPFFDPTTNWTCSRRPKKL</sequence>
<dbReference type="Proteomes" id="UP000887574">
    <property type="component" value="Unplaced"/>
</dbReference>
<dbReference type="GO" id="GO:0003779">
    <property type="term" value="F:actin binding"/>
    <property type="evidence" value="ECO:0007669"/>
    <property type="project" value="TreeGrafter"/>
</dbReference>